<dbReference type="InterPro" id="IPR054265">
    <property type="entry name" value="DUF6996"/>
</dbReference>
<evidence type="ECO:0000259" key="1">
    <source>
        <dbReference type="Pfam" id="PF22515"/>
    </source>
</evidence>
<reference evidence="4" key="1">
    <citation type="journal article" date="2015" name="Proc. Natl. Acad. Sci. U.S.A.">
        <title>Networks of energetic and metabolic interactions define dynamics in microbial communities.</title>
        <authorList>
            <person name="Embree M."/>
            <person name="Liu J.K."/>
            <person name="Al-Bassam M.M."/>
            <person name="Zengler K."/>
        </authorList>
    </citation>
    <scope>NUCLEOTIDE SEQUENCE</scope>
</reference>
<protein>
    <submittedName>
        <fullName evidence="4">Mu-like prophage protein gp29</fullName>
    </submittedName>
</protein>
<dbReference type="Pfam" id="PF23871">
    <property type="entry name" value="DUF7226"/>
    <property type="match status" value="1"/>
</dbReference>
<feature type="domain" description="DUF7226" evidence="3">
    <location>
        <begin position="290"/>
        <end position="428"/>
    </location>
</feature>
<accession>A0A0W8EYI0</accession>
<dbReference type="Pfam" id="PF22515">
    <property type="entry name" value="DUF6996"/>
    <property type="match status" value="1"/>
</dbReference>
<evidence type="ECO:0000313" key="4">
    <source>
        <dbReference type="EMBL" id="KUG13676.1"/>
    </source>
</evidence>
<dbReference type="AlphaFoldDB" id="A0A0W8EYI0"/>
<dbReference type="InterPro" id="IPR054266">
    <property type="entry name" value="DUF6997"/>
</dbReference>
<evidence type="ECO:0000259" key="3">
    <source>
        <dbReference type="Pfam" id="PF23871"/>
    </source>
</evidence>
<proteinExistence type="predicted"/>
<sequence>MPSKNDSAWNKVFAELNFLERINAEGYANVSAVTLKEVGCREPRLMAKQDTLESRPEIFRRNNLSILPTTNGEYVIFKDPHKRSYFSFDSGSSAILVERHASELSLDSIETLNLGTISSEFQAIDYAHLVSVLKSFTGETNLRLTIRGKSRSGSFQVTLPDGPTITIEGVQIEIDSGYEGALGIYLIEAKLGKREDFHIRQLFYPWREWSQKARKQVIPIFFAFSNGLFYLFQFRFGEQYGDMEIIKTKCYSVDEDPVLAIQFDALAHATPVDVAEPVFVPFPQANDLDKIIDLVVSFNDELSTKEGIAEYFEFDERQGDYYANAAIYLGFLNRGDSRGDFSLTSLGQELQRCRTRRCRNTLLLSQLFTRPTFRYSIELLRESHFNVDSISIEDIAEIIHRFDIRYNEVTRNRRASTVKSWLRWVRDNINFINE</sequence>
<dbReference type="EMBL" id="LNQE01001709">
    <property type="protein sequence ID" value="KUG13676.1"/>
    <property type="molecule type" value="Genomic_DNA"/>
</dbReference>
<dbReference type="InterPro" id="IPR055650">
    <property type="entry name" value="DUF7226"/>
</dbReference>
<evidence type="ECO:0000259" key="2">
    <source>
        <dbReference type="Pfam" id="PF22518"/>
    </source>
</evidence>
<organism evidence="4">
    <name type="scientific">hydrocarbon metagenome</name>
    <dbReference type="NCBI Taxonomy" id="938273"/>
    <lineage>
        <taxon>unclassified sequences</taxon>
        <taxon>metagenomes</taxon>
        <taxon>ecological metagenomes</taxon>
    </lineage>
</organism>
<comment type="caution">
    <text evidence="4">The sequence shown here is derived from an EMBL/GenBank/DDBJ whole genome shotgun (WGS) entry which is preliminary data.</text>
</comment>
<name>A0A0W8EYI0_9ZZZZ</name>
<gene>
    <name evidence="4" type="ORF">ASZ90_016329</name>
</gene>
<feature type="domain" description="DUF6996" evidence="1">
    <location>
        <begin position="6"/>
        <end position="76"/>
    </location>
</feature>
<dbReference type="Pfam" id="PF22518">
    <property type="entry name" value="DUF6997"/>
    <property type="match status" value="1"/>
</dbReference>
<feature type="domain" description="DUF6997" evidence="2">
    <location>
        <begin position="107"/>
        <end position="252"/>
    </location>
</feature>